<dbReference type="SUPFAM" id="SSF50998">
    <property type="entry name" value="Quinoprotein alcohol dehydrogenase-like"/>
    <property type="match status" value="1"/>
</dbReference>
<dbReference type="SUPFAM" id="SSF50978">
    <property type="entry name" value="WD40 repeat-like"/>
    <property type="match status" value="1"/>
</dbReference>
<organism evidence="5 6">
    <name type="scientific">Amazonocrinis nigriterrae CENA67</name>
    <dbReference type="NCBI Taxonomy" id="2794033"/>
    <lineage>
        <taxon>Bacteria</taxon>
        <taxon>Bacillati</taxon>
        <taxon>Cyanobacteriota</taxon>
        <taxon>Cyanophyceae</taxon>
        <taxon>Nostocales</taxon>
        <taxon>Nostocaceae</taxon>
        <taxon>Amazonocrinis</taxon>
        <taxon>Amazonocrinis nigriterrae</taxon>
    </lineage>
</organism>
<evidence type="ECO:0000313" key="5">
    <source>
        <dbReference type="EMBL" id="MBH8565564.1"/>
    </source>
</evidence>
<feature type="repeat" description="WD" evidence="3">
    <location>
        <begin position="1073"/>
        <end position="1114"/>
    </location>
</feature>
<feature type="repeat" description="WD" evidence="3">
    <location>
        <begin position="653"/>
        <end position="694"/>
    </location>
</feature>
<name>A0A8J7L9G2_9NOST</name>
<dbReference type="GO" id="GO:0000398">
    <property type="term" value="P:mRNA splicing, via spliceosome"/>
    <property type="evidence" value="ECO:0007669"/>
    <property type="project" value="TreeGrafter"/>
</dbReference>
<feature type="repeat" description="WD" evidence="3">
    <location>
        <begin position="695"/>
        <end position="736"/>
    </location>
</feature>
<dbReference type="Gene3D" id="2.130.10.10">
    <property type="entry name" value="YVTN repeat-like/Quinoprotein amine dehydrogenase"/>
    <property type="match status" value="6"/>
</dbReference>
<dbReference type="Proteomes" id="UP000632766">
    <property type="component" value="Unassembled WGS sequence"/>
</dbReference>
<dbReference type="InterPro" id="IPR020472">
    <property type="entry name" value="WD40_PAC1"/>
</dbReference>
<dbReference type="InterPro" id="IPR015943">
    <property type="entry name" value="WD40/YVTN_repeat-like_dom_sf"/>
</dbReference>
<dbReference type="PROSITE" id="PS50082">
    <property type="entry name" value="WD_REPEATS_2"/>
    <property type="match status" value="14"/>
</dbReference>
<dbReference type="PRINTS" id="PR00364">
    <property type="entry name" value="DISEASERSIST"/>
</dbReference>
<dbReference type="GO" id="GO:0017070">
    <property type="term" value="F:U6 snRNA binding"/>
    <property type="evidence" value="ECO:0007669"/>
    <property type="project" value="TreeGrafter"/>
</dbReference>
<feature type="repeat" description="WD" evidence="3">
    <location>
        <begin position="1115"/>
        <end position="1156"/>
    </location>
</feature>
<dbReference type="EMBL" id="JAECZC010000063">
    <property type="protein sequence ID" value="MBH8565564.1"/>
    <property type="molecule type" value="Genomic_DNA"/>
</dbReference>
<dbReference type="PRINTS" id="PR00320">
    <property type="entry name" value="GPROTEINBRPT"/>
</dbReference>
<keyword evidence="1 3" id="KW-0853">WD repeat</keyword>
<feature type="repeat" description="WD" evidence="3">
    <location>
        <begin position="611"/>
        <end position="652"/>
    </location>
</feature>
<dbReference type="GO" id="GO:0030621">
    <property type="term" value="F:U4 snRNA binding"/>
    <property type="evidence" value="ECO:0007669"/>
    <property type="project" value="TreeGrafter"/>
</dbReference>
<dbReference type="InterPro" id="IPR036322">
    <property type="entry name" value="WD40_repeat_dom_sf"/>
</dbReference>
<dbReference type="InterPro" id="IPR011047">
    <property type="entry name" value="Quinoprotein_ADH-like_sf"/>
</dbReference>
<reference evidence="5 6" key="1">
    <citation type="journal article" date="2021" name="Int. J. Syst. Evol. Microbiol.">
        <title>Amazonocrinis nigriterrae gen. nov., sp. nov., Atlanticothrix silvestris gen. nov., sp. nov. and Dendronalium phyllosphericum gen. nov., sp. nov., nostocacean cyanobacteria from Brazilian environments.</title>
        <authorList>
            <person name="Alvarenga D.O."/>
            <person name="Andreote A.P.D."/>
            <person name="Branco L.H.Z."/>
            <person name="Delbaje E."/>
            <person name="Cruz R.B."/>
            <person name="Varani A.M."/>
            <person name="Fiore M.F."/>
        </authorList>
    </citation>
    <scope>NUCLEOTIDE SEQUENCE [LARGE SCALE GENOMIC DNA]</scope>
    <source>
        <strain evidence="5 6">CENA67</strain>
    </source>
</reference>
<dbReference type="InterPro" id="IPR001680">
    <property type="entry name" value="WD40_rpt"/>
</dbReference>
<dbReference type="Pfam" id="PF00931">
    <property type="entry name" value="NB-ARC"/>
    <property type="match status" value="1"/>
</dbReference>
<feature type="repeat" description="WD" evidence="3">
    <location>
        <begin position="1031"/>
        <end position="1072"/>
    </location>
</feature>
<feature type="repeat" description="WD" evidence="3">
    <location>
        <begin position="863"/>
        <end position="904"/>
    </location>
</feature>
<feature type="repeat" description="WD" evidence="3">
    <location>
        <begin position="905"/>
        <end position="946"/>
    </location>
</feature>
<keyword evidence="6" id="KW-1185">Reference proteome</keyword>
<feature type="repeat" description="WD" evidence="3">
    <location>
        <begin position="779"/>
        <end position="820"/>
    </location>
</feature>
<dbReference type="Gene3D" id="3.40.50.300">
    <property type="entry name" value="P-loop containing nucleotide triphosphate hydrolases"/>
    <property type="match status" value="1"/>
</dbReference>
<feature type="repeat" description="WD" evidence="3">
    <location>
        <begin position="947"/>
        <end position="988"/>
    </location>
</feature>
<accession>A0A8J7L9G2</accession>
<proteinExistence type="predicted"/>
<feature type="repeat" description="WD" evidence="3">
    <location>
        <begin position="737"/>
        <end position="778"/>
    </location>
</feature>
<dbReference type="Pfam" id="PF00400">
    <property type="entry name" value="WD40"/>
    <property type="match status" value="14"/>
</dbReference>
<sequence length="1192" mass="131706">MMKQASRRRRGVILTRKGWDKFQAAKTQVEFDENGGDSFSLEELSDRTRLALHTISRILARLEPVDKSSLQFAFAAFGLELSQSDYTRPTSTLEEIETRQANPQYDWAEAPDVSVFFGRREELLQLRQWILEERCRLVGLIGIGGIGKSTLAVKLGREIQDEFEVVVWRSLQNAPPVEEQITNILQSLLSGLQKEMVIPESFDGKLAKLMECLQTNRCLLILDNVETILAGGQAGQCRPGYEGYGQLLKRVGEVRHISCLLFTSREKPREIVPLEGDRTEVRSLPLKGLNPTEGQQLFQQKGQFTGTEQQWQVLIEHYGGNPLALKMVAAGTQELFDGRIAPVLEYVERGILIFEDIGDLLERQFYLLSPVEAQVMYWLAINREPVSLAELVADIVTSSSQRLVPSAIKSLLQRSLIEKSGERFFLQPVVMEYTTQRLLKQVCQQLVGKKSVGLGLFQTHALIKATSKDYIRETQKQLIVQPLLEQLLIELGSQEKLVILLQDVLEQQRHQAAILTGYAGGNVLNLLAHLQINLQGYDFSNLTIRQADLQRVNLAEVNFQNTAFEKSVFAATFKSVLSIALSPDGKLLATGDIDGQIRLWQVADGKKLLTIKGHKGWVWTVAFSPDGQTLASGGHDTLVKLWDVQTGDCLKTLDKHTGCVWSVSFSPAGQTLASGSDDTSIRLWDVSLGTCLKILHGHTSWVCSVRFNQDGSILASGSDDCNIRLWDISAGICIKTLKGHIERVWSVSFSPDGKTLTSGSEDHSVRLWNVSKGTCIKTFDGHKDWVWSVCFSSDGKTIATGSFDSSVRLWNVSEGTCIKILHGHTSGVRSVTFSSDGQTLVSCSNDSSVRLWDVSKGVCVRTLHGRTSGAHSVSFNPDACILATGSFDGLVRLWDIASGYCTKILQGHTDWVWSVSFSPDGSMLASSSDDKSIKLWDVAEGHCITTLYSHTRGVRSVTFSPDGQTLASASNDASVKLWDIYNYKCIKTLKGHTDWVWSASFSPDGNTLATGSNDCLVKLWDVYEGKSIKTLQGHTERVWSVSFSPDGKMLASGSNDGSIRLWDTSNFTCIQVLEGHTAGVWSVSFSPVGCILASVSYDQTLRLWNINDFTCVKVLHGHSSGICSVSFSFLGNILVNASQDEAIKLWDMETLECIKTLKVNRLYEGMNIRGVTGLTAAQRSALLALGAMDGVR</sequence>
<dbReference type="InterPro" id="IPR002182">
    <property type="entry name" value="NB-ARC"/>
</dbReference>
<dbReference type="GO" id="GO:0043531">
    <property type="term" value="F:ADP binding"/>
    <property type="evidence" value="ECO:0007669"/>
    <property type="project" value="InterPro"/>
</dbReference>
<evidence type="ECO:0000256" key="3">
    <source>
        <dbReference type="PROSITE-ProRule" id="PRU00221"/>
    </source>
</evidence>
<evidence type="ECO:0000313" key="6">
    <source>
        <dbReference type="Proteomes" id="UP000632766"/>
    </source>
</evidence>
<feature type="repeat" description="WD" evidence="3">
    <location>
        <begin position="821"/>
        <end position="862"/>
    </location>
</feature>
<dbReference type="InterPro" id="IPR027417">
    <property type="entry name" value="P-loop_NTPase"/>
</dbReference>
<dbReference type="PANTHER" id="PTHR19846">
    <property type="entry name" value="WD40 REPEAT PROTEIN"/>
    <property type="match status" value="1"/>
</dbReference>
<evidence type="ECO:0000259" key="4">
    <source>
        <dbReference type="Pfam" id="PF00931"/>
    </source>
</evidence>
<protein>
    <recommendedName>
        <fullName evidence="4">NB-ARC domain-containing protein</fullName>
    </recommendedName>
</protein>
<dbReference type="SUPFAM" id="SSF52540">
    <property type="entry name" value="P-loop containing nucleoside triphosphate hydrolases"/>
    <property type="match status" value="1"/>
</dbReference>
<keyword evidence="2" id="KW-0677">Repeat</keyword>
<dbReference type="PANTHER" id="PTHR19846:SF0">
    <property type="entry name" value="PRE-MRNA PROCESSING FACTOR 4"/>
    <property type="match status" value="1"/>
</dbReference>
<feature type="repeat" description="WD" evidence="3">
    <location>
        <begin position="569"/>
        <end position="610"/>
    </location>
</feature>
<dbReference type="AlphaFoldDB" id="A0A8J7L9G2"/>
<comment type="caution">
    <text evidence="5">The sequence shown here is derived from an EMBL/GenBank/DDBJ whole genome shotgun (WGS) entry which is preliminary data.</text>
</comment>
<evidence type="ECO:0000256" key="1">
    <source>
        <dbReference type="ARBA" id="ARBA00022574"/>
    </source>
</evidence>
<feature type="repeat" description="WD" evidence="3">
    <location>
        <begin position="989"/>
        <end position="1030"/>
    </location>
</feature>
<dbReference type="PROSITE" id="PS00678">
    <property type="entry name" value="WD_REPEATS_1"/>
    <property type="match status" value="12"/>
</dbReference>
<dbReference type="CDD" id="cd00200">
    <property type="entry name" value="WD40"/>
    <property type="match status" value="2"/>
</dbReference>
<dbReference type="InterPro" id="IPR019775">
    <property type="entry name" value="WD40_repeat_CS"/>
</dbReference>
<gene>
    <name evidence="5" type="ORF">I8748_25895</name>
</gene>
<dbReference type="PROSITE" id="PS50294">
    <property type="entry name" value="WD_REPEATS_REGION"/>
    <property type="match status" value="14"/>
</dbReference>
<dbReference type="SMART" id="SM00320">
    <property type="entry name" value="WD40"/>
    <property type="match status" value="14"/>
</dbReference>
<evidence type="ECO:0000256" key="2">
    <source>
        <dbReference type="ARBA" id="ARBA00022737"/>
    </source>
</evidence>
<feature type="domain" description="NB-ARC" evidence="4">
    <location>
        <begin position="125"/>
        <end position="225"/>
    </location>
</feature>